<dbReference type="AlphaFoldDB" id="A0A4U8YK99"/>
<dbReference type="EMBL" id="CAADHO010000002">
    <property type="protein sequence ID" value="VFQ43867.1"/>
    <property type="molecule type" value="Genomic_DNA"/>
</dbReference>
<proteinExistence type="predicted"/>
<evidence type="ECO:0000313" key="1">
    <source>
        <dbReference type="EMBL" id="VFQ43867.1"/>
    </source>
</evidence>
<reference evidence="1 2" key="1">
    <citation type="submission" date="2019-03" db="EMBL/GenBank/DDBJ databases">
        <authorList>
            <person name="Nijsse B."/>
        </authorList>
    </citation>
    <scope>NUCLEOTIDE SEQUENCE [LARGE SCALE GENOMIC DNA]</scope>
    <source>
        <strain evidence="1">Desulfoluna butyratoxydans MSL71</strain>
    </source>
</reference>
<evidence type="ECO:0000313" key="2">
    <source>
        <dbReference type="Proteomes" id="UP000507962"/>
    </source>
</evidence>
<organism evidence="1 2">
    <name type="scientific">Desulfoluna butyratoxydans</name>
    <dbReference type="NCBI Taxonomy" id="231438"/>
    <lineage>
        <taxon>Bacteria</taxon>
        <taxon>Pseudomonadati</taxon>
        <taxon>Thermodesulfobacteriota</taxon>
        <taxon>Desulfobacteria</taxon>
        <taxon>Desulfobacterales</taxon>
        <taxon>Desulfolunaceae</taxon>
        <taxon>Desulfoluna</taxon>
    </lineage>
</organism>
<protein>
    <submittedName>
        <fullName evidence="1">Uncharacterized protein</fullName>
    </submittedName>
</protein>
<sequence length="148" mass="17002">MKFASGQDAMIWYLTVKKIDINLFLNEHAIAETLACSKEMSIDDAVAAVASDIRFKHAVQHGEIEKCMSRPGEGYNIDRIQEEVLVAVDIETMLLKLPLNERRHVFQYAIQGPTKYVPVDVRKALRHFELCLQEADYIITPPEKRRFP</sequence>
<dbReference type="RefSeq" id="WP_180138362.1">
    <property type="nucleotide sequence ID" value="NZ_CAADHO010000002.1"/>
</dbReference>
<keyword evidence="2" id="KW-1185">Reference proteome</keyword>
<accession>A0A4U8YK99</accession>
<name>A0A4U8YK99_9BACT</name>
<gene>
    <name evidence="1" type="ORF">MSL71_15090</name>
</gene>
<dbReference type="Proteomes" id="UP000507962">
    <property type="component" value="Unassembled WGS sequence"/>
</dbReference>